<dbReference type="SUPFAM" id="SSF54427">
    <property type="entry name" value="NTF2-like"/>
    <property type="match status" value="1"/>
</dbReference>
<dbReference type="InterPro" id="IPR032710">
    <property type="entry name" value="NTF2-like_dom_sf"/>
</dbReference>
<organism evidence="1 2">
    <name type="scientific">Catenulispora pinistramenti</name>
    <dbReference type="NCBI Taxonomy" id="2705254"/>
    <lineage>
        <taxon>Bacteria</taxon>
        <taxon>Bacillati</taxon>
        <taxon>Actinomycetota</taxon>
        <taxon>Actinomycetes</taxon>
        <taxon>Catenulisporales</taxon>
        <taxon>Catenulisporaceae</taxon>
        <taxon>Catenulispora</taxon>
    </lineage>
</organism>
<sequence>MSANTASTNNRSAIEAVARRFYQAIETGDEATVDQTLAVGWECVPPLRHGTGPEGYKQLIDGLRKAFPDMAVTVEDVLVDGDKVAVRTLARGTHSAELMGIPATGRPAEYRACDIHRVADGRIVQSWHLEDFFGLLGQLGATFSANA</sequence>
<evidence type="ECO:0000313" key="2">
    <source>
        <dbReference type="Proteomes" id="UP000730482"/>
    </source>
</evidence>
<evidence type="ECO:0000313" key="1">
    <source>
        <dbReference type="EMBL" id="MBS2546716.1"/>
    </source>
</evidence>
<protein>
    <submittedName>
        <fullName evidence="1">Ester cyclase</fullName>
    </submittedName>
</protein>
<dbReference type="Pfam" id="PF07366">
    <property type="entry name" value="SnoaL"/>
    <property type="match status" value="1"/>
</dbReference>
<accession>A0ABS5KL02</accession>
<gene>
    <name evidence="1" type="ORF">KGQ19_07535</name>
</gene>
<keyword evidence="2" id="KW-1185">Reference proteome</keyword>
<dbReference type="PANTHER" id="PTHR38436">
    <property type="entry name" value="POLYKETIDE CYCLASE SNOAL-LIKE DOMAIN"/>
    <property type="match status" value="1"/>
</dbReference>
<dbReference type="PANTHER" id="PTHR38436:SF1">
    <property type="entry name" value="ESTER CYCLASE"/>
    <property type="match status" value="1"/>
</dbReference>
<dbReference type="EMBL" id="JAAFYZ010000017">
    <property type="protein sequence ID" value="MBS2546716.1"/>
    <property type="molecule type" value="Genomic_DNA"/>
</dbReference>
<dbReference type="RefSeq" id="WP_212008362.1">
    <property type="nucleotide sequence ID" value="NZ_JAAFYZ010000017.1"/>
</dbReference>
<dbReference type="InterPro" id="IPR009959">
    <property type="entry name" value="Cyclase_SnoaL-like"/>
</dbReference>
<proteinExistence type="predicted"/>
<comment type="caution">
    <text evidence="1">The sequence shown here is derived from an EMBL/GenBank/DDBJ whole genome shotgun (WGS) entry which is preliminary data.</text>
</comment>
<dbReference type="Proteomes" id="UP000730482">
    <property type="component" value="Unassembled WGS sequence"/>
</dbReference>
<name>A0ABS5KL02_9ACTN</name>
<dbReference type="Gene3D" id="3.10.450.50">
    <property type="match status" value="1"/>
</dbReference>
<reference evidence="1 2" key="1">
    <citation type="submission" date="2020-02" db="EMBL/GenBank/DDBJ databases">
        <title>Acidophilic actinobacteria isolated from forest soil.</title>
        <authorList>
            <person name="Golinska P."/>
        </authorList>
    </citation>
    <scope>NUCLEOTIDE SEQUENCE [LARGE SCALE GENOMIC DNA]</scope>
    <source>
        <strain evidence="1 2">NL8</strain>
    </source>
</reference>